<reference evidence="1" key="1">
    <citation type="submission" date="2007-03" db="EMBL/GenBank/DDBJ databases">
        <title>Annotation of Culex pipiens quinquefasciatus.</title>
        <authorList>
            <consortium name="The Broad Institute Genome Sequencing Platform"/>
            <person name="Atkinson P.W."/>
            <person name="Hemingway J."/>
            <person name="Christensen B.M."/>
            <person name="Higgs S."/>
            <person name="Kodira C."/>
            <person name="Hannick L."/>
            <person name="Megy K."/>
            <person name="O'Leary S."/>
            <person name="Pearson M."/>
            <person name="Haas B.J."/>
            <person name="Mauceli E."/>
            <person name="Wortman J.R."/>
            <person name="Lee N.H."/>
            <person name="Guigo R."/>
            <person name="Stanke M."/>
            <person name="Alvarado L."/>
            <person name="Amedeo P."/>
            <person name="Antoine C.H."/>
            <person name="Arensburger P."/>
            <person name="Bidwell S.L."/>
            <person name="Crawford M."/>
            <person name="Camaro F."/>
            <person name="Devon K."/>
            <person name="Engels R."/>
            <person name="Hammond M."/>
            <person name="Howarth C."/>
            <person name="Koehrsen M."/>
            <person name="Lawson D."/>
            <person name="Montgomery P."/>
            <person name="Nene V."/>
            <person name="Nusbaum C."/>
            <person name="Puiu D."/>
            <person name="Romero-Severson J."/>
            <person name="Severson D.W."/>
            <person name="Shumway M."/>
            <person name="Sisk P."/>
            <person name="Stolte C."/>
            <person name="Zeng Q."/>
            <person name="Eisenstadt E."/>
            <person name="Fraser-Liggett C."/>
            <person name="Strausberg R."/>
            <person name="Galagan J."/>
            <person name="Birren B."/>
            <person name="Collins F.H."/>
        </authorList>
    </citation>
    <scope>NUCLEOTIDE SEQUENCE [LARGE SCALE GENOMIC DNA]</scope>
    <source>
        <strain evidence="1">JHB</strain>
    </source>
</reference>
<evidence type="ECO:0000313" key="1">
    <source>
        <dbReference type="EMBL" id="EDS28635.1"/>
    </source>
</evidence>
<dbReference type="VEuPathDB" id="VectorBase:CQUJHB014770"/>
<proteinExistence type="predicted"/>
<evidence type="ECO:0000313" key="3">
    <source>
        <dbReference type="Proteomes" id="UP000002320"/>
    </source>
</evidence>
<dbReference type="EMBL" id="DS231951">
    <property type="protein sequence ID" value="EDS28635.1"/>
    <property type="molecule type" value="Genomic_DNA"/>
</dbReference>
<gene>
    <name evidence="2" type="primary">6038893</name>
    <name evidence="1" type="ORF">CpipJ_CPIJ007063</name>
</gene>
<protein>
    <submittedName>
        <fullName evidence="1 2">Uncharacterized protein</fullName>
    </submittedName>
</protein>
<dbReference type="HOGENOM" id="CLU_2401796_0_0_1"/>
<dbReference type="InParanoid" id="B0WIQ8"/>
<reference evidence="2" key="2">
    <citation type="submission" date="2021-02" db="UniProtKB">
        <authorList>
            <consortium name="EnsemblMetazoa"/>
        </authorList>
    </citation>
    <scope>IDENTIFICATION</scope>
    <source>
        <strain evidence="2">JHB</strain>
    </source>
</reference>
<name>B0WIQ8_CULQU</name>
<evidence type="ECO:0000313" key="2">
    <source>
        <dbReference type="EnsemblMetazoa" id="CPIJ007063-PA"/>
    </source>
</evidence>
<dbReference type="KEGG" id="cqu:CpipJ_CPIJ007063"/>
<dbReference type="STRING" id="7176.B0WIQ8"/>
<dbReference type="OrthoDB" id="10248487at2759"/>
<accession>B0WIQ8</accession>
<dbReference type="AlphaFoldDB" id="B0WIQ8"/>
<dbReference type="VEuPathDB" id="VectorBase:CPIJ007063"/>
<dbReference type="Proteomes" id="UP000002320">
    <property type="component" value="Unassembled WGS sequence"/>
</dbReference>
<sequence length="93" mass="10981">MAVWKIVEMNSSRKRTNSSIYQETPQRFSESLIAELGHGRHTRYKDVSKDLNNLINKEEEDTPIATPPFNKDRLKLIVQRIIRQQFILKDEKP</sequence>
<keyword evidence="3" id="KW-1185">Reference proteome</keyword>
<organism>
    <name type="scientific">Culex quinquefasciatus</name>
    <name type="common">Southern house mosquito</name>
    <name type="synonym">Culex pungens</name>
    <dbReference type="NCBI Taxonomy" id="7176"/>
    <lineage>
        <taxon>Eukaryota</taxon>
        <taxon>Metazoa</taxon>
        <taxon>Ecdysozoa</taxon>
        <taxon>Arthropoda</taxon>
        <taxon>Hexapoda</taxon>
        <taxon>Insecta</taxon>
        <taxon>Pterygota</taxon>
        <taxon>Neoptera</taxon>
        <taxon>Endopterygota</taxon>
        <taxon>Diptera</taxon>
        <taxon>Nematocera</taxon>
        <taxon>Culicoidea</taxon>
        <taxon>Culicidae</taxon>
        <taxon>Culicinae</taxon>
        <taxon>Culicini</taxon>
        <taxon>Culex</taxon>
        <taxon>Culex</taxon>
    </lineage>
</organism>
<dbReference type="EnsemblMetazoa" id="CPIJ007063-RA">
    <property type="protein sequence ID" value="CPIJ007063-PA"/>
    <property type="gene ID" value="CPIJ007063"/>
</dbReference>